<feature type="disulfide bond" evidence="16">
    <location>
        <begin position="42"/>
        <end position="335"/>
    </location>
</feature>
<evidence type="ECO:0000256" key="1">
    <source>
        <dbReference type="ARBA" id="ARBA00000251"/>
    </source>
</evidence>
<keyword evidence="5" id="KW-0964">Secreted</keyword>
<feature type="signal peptide" evidence="18">
    <location>
        <begin position="1"/>
        <end position="15"/>
    </location>
</feature>
<dbReference type="GO" id="GO:0005764">
    <property type="term" value="C:lysosome"/>
    <property type="evidence" value="ECO:0007669"/>
    <property type="project" value="UniProtKB-SubCell"/>
</dbReference>
<keyword evidence="8 17" id="KW-0378">Hydrolase</keyword>
<feature type="disulfide bond" evidence="16">
    <location>
        <begin position="425"/>
        <end position="434"/>
    </location>
</feature>
<dbReference type="OrthoDB" id="5796153at2759"/>
<evidence type="ECO:0000256" key="5">
    <source>
        <dbReference type="ARBA" id="ARBA00022525"/>
    </source>
</evidence>
<dbReference type="GO" id="GO:0004415">
    <property type="term" value="F:hyalurononglucosaminidase activity"/>
    <property type="evidence" value="ECO:0007669"/>
    <property type="project" value="UniProtKB-UniRule"/>
</dbReference>
<keyword evidence="11" id="KW-0458">Lysosome</keyword>
<evidence type="ECO:0000256" key="18">
    <source>
        <dbReference type="SAM" id="SignalP"/>
    </source>
</evidence>
<dbReference type="PIRSF" id="PIRSF038193">
    <property type="entry name" value="Hyaluronidase"/>
    <property type="match status" value="1"/>
</dbReference>
<reference evidence="19" key="1">
    <citation type="journal article" date="2023" name="Science">
        <title>Genome structures resolve the early diversification of teleost fishes.</title>
        <authorList>
            <person name="Parey E."/>
            <person name="Louis A."/>
            <person name="Montfort J."/>
            <person name="Bouchez O."/>
            <person name="Roques C."/>
            <person name="Iampietro C."/>
            <person name="Lluch J."/>
            <person name="Castinel A."/>
            <person name="Donnadieu C."/>
            <person name="Desvignes T."/>
            <person name="Floi Bucao C."/>
            <person name="Jouanno E."/>
            <person name="Wen M."/>
            <person name="Mejri S."/>
            <person name="Dirks R."/>
            <person name="Jansen H."/>
            <person name="Henkel C."/>
            <person name="Chen W.J."/>
            <person name="Zahm M."/>
            <person name="Cabau C."/>
            <person name="Klopp C."/>
            <person name="Thompson A.W."/>
            <person name="Robinson-Rechavi M."/>
            <person name="Braasch I."/>
            <person name="Lecointre G."/>
            <person name="Bobe J."/>
            <person name="Postlethwait J.H."/>
            <person name="Berthelot C."/>
            <person name="Roest Crollius H."/>
            <person name="Guiguen Y."/>
        </authorList>
    </citation>
    <scope>NUCLEOTIDE SEQUENCE</scope>
    <source>
        <strain evidence="19">WJC10195</strain>
    </source>
</reference>
<keyword evidence="6" id="KW-0245">EGF-like domain</keyword>
<feature type="chain" id="PRO_5040335892" description="Hyaluronidase" evidence="18">
    <location>
        <begin position="16"/>
        <end position="444"/>
    </location>
</feature>
<evidence type="ECO:0000256" key="12">
    <source>
        <dbReference type="ARBA" id="ARBA00023295"/>
    </source>
</evidence>
<evidence type="ECO:0000313" key="20">
    <source>
        <dbReference type="Proteomes" id="UP001152622"/>
    </source>
</evidence>
<dbReference type="PANTHER" id="PTHR11769">
    <property type="entry name" value="HYALURONIDASE"/>
    <property type="match status" value="1"/>
</dbReference>
<evidence type="ECO:0000256" key="4">
    <source>
        <dbReference type="ARBA" id="ARBA00008871"/>
    </source>
</evidence>
<dbReference type="GO" id="GO:0031410">
    <property type="term" value="C:cytoplasmic vesicle"/>
    <property type="evidence" value="ECO:0007669"/>
    <property type="project" value="TreeGrafter"/>
</dbReference>
<evidence type="ECO:0000256" key="15">
    <source>
        <dbReference type="PIRSR" id="PIRSR038193-2"/>
    </source>
</evidence>
<comment type="catalytic activity">
    <reaction evidence="1 17">
        <text>Random hydrolysis of (1-&gt;4)-linkages between N-acetyl-beta-D-glucosamine and D-glucuronate residues in hyaluronate.</text>
        <dbReference type="EC" id="3.2.1.35"/>
    </reaction>
</comment>
<proteinExistence type="inferred from homology"/>
<dbReference type="PANTHER" id="PTHR11769:SF23">
    <property type="entry name" value="HYALURONIDASE-1"/>
    <property type="match status" value="1"/>
</dbReference>
<dbReference type="Pfam" id="PF01630">
    <property type="entry name" value="Glyco_hydro_56"/>
    <property type="match status" value="1"/>
</dbReference>
<comment type="subcellular location">
    <subcellularLocation>
        <location evidence="2">Lysosome</location>
    </subcellularLocation>
    <subcellularLocation>
        <location evidence="3">Secreted</location>
    </subcellularLocation>
</comment>
<evidence type="ECO:0000313" key="19">
    <source>
        <dbReference type="EMBL" id="KAJ8370808.1"/>
    </source>
</evidence>
<dbReference type="Proteomes" id="UP001152622">
    <property type="component" value="Chromosome 3"/>
</dbReference>
<dbReference type="PRINTS" id="PR00846">
    <property type="entry name" value="GLHYDRLASE56"/>
</dbReference>
<evidence type="ECO:0000256" key="8">
    <source>
        <dbReference type="ARBA" id="ARBA00022801"/>
    </source>
</evidence>
<comment type="caution">
    <text evidence="19">The sequence shown here is derived from an EMBL/GenBank/DDBJ whole genome shotgun (WGS) entry which is preliminary data.</text>
</comment>
<sequence>MSPLVLLCLWVSGSALGVQQSPLPTLPQLPFITVWNAPTEPCMSRYKVDLDLSVFDIVLNLNQAFMGRNITIFYEGKLGDYPHYTVRGEAINGGVPQNFSLQRHLQDSLVDIVADIPSPDFQGLAVVDWESWRPLWIRNWDSKRVYWEGSRALVRAKHPDWTPAQVEEEAKEEFQEAARAFMEGTLRLGRSVRPGGLWGFYGFPDCYNYQYKNVRASYTGACPELAMKRNDELAWLWDASAALYPDIYLELSLRGRGDVIARYAHHRILEAMRVAKQVNPNAPPVLPYARIAYTYSLEFLSQEDLVHTIGESVALGAAGVVLWGDASFSKSTAACLAVKDYLDETLGRYVVNVTTAAAICSEALCSGQGRCLRKDPSSAALLHLDPQGWSVRFTPGLRGAPRYSVNGTLTQNAMWHMVTMFQCQCYPAWGGEHCQKPLYPVPLV</sequence>
<dbReference type="GO" id="GO:0005576">
    <property type="term" value="C:extracellular region"/>
    <property type="evidence" value="ECO:0007669"/>
    <property type="project" value="UniProtKB-SubCell"/>
</dbReference>
<evidence type="ECO:0000256" key="13">
    <source>
        <dbReference type="PIRNR" id="PIRNR038193"/>
    </source>
</evidence>
<dbReference type="InterPro" id="IPR018155">
    <property type="entry name" value="Hyaluronidase"/>
</dbReference>
<dbReference type="AlphaFoldDB" id="A0A9Q1FZS3"/>
<evidence type="ECO:0000256" key="7">
    <source>
        <dbReference type="ARBA" id="ARBA00022729"/>
    </source>
</evidence>
<dbReference type="Gene3D" id="3.20.20.70">
    <property type="entry name" value="Aldolase class I"/>
    <property type="match status" value="1"/>
</dbReference>
<name>A0A9Q1FZS3_SYNKA</name>
<organism evidence="19 20">
    <name type="scientific">Synaphobranchus kaupii</name>
    <name type="common">Kaup's arrowtooth eel</name>
    <dbReference type="NCBI Taxonomy" id="118154"/>
    <lineage>
        <taxon>Eukaryota</taxon>
        <taxon>Metazoa</taxon>
        <taxon>Chordata</taxon>
        <taxon>Craniata</taxon>
        <taxon>Vertebrata</taxon>
        <taxon>Euteleostomi</taxon>
        <taxon>Actinopterygii</taxon>
        <taxon>Neopterygii</taxon>
        <taxon>Teleostei</taxon>
        <taxon>Anguilliformes</taxon>
        <taxon>Synaphobranchidae</taxon>
        <taxon>Synaphobranchus</taxon>
    </lineage>
</organism>
<keyword evidence="20" id="KW-1185">Reference proteome</keyword>
<feature type="disulfide bond" evidence="16">
    <location>
        <begin position="360"/>
        <end position="371"/>
    </location>
</feature>
<evidence type="ECO:0000256" key="9">
    <source>
        <dbReference type="ARBA" id="ARBA00023157"/>
    </source>
</evidence>
<keyword evidence="7 18" id="KW-0732">Signal</keyword>
<gene>
    <name evidence="19" type="ORF">SKAU_G00108360</name>
</gene>
<dbReference type="EC" id="3.2.1.35" evidence="17"/>
<dbReference type="SUPFAM" id="SSF51445">
    <property type="entry name" value="(Trans)glycosidases"/>
    <property type="match status" value="1"/>
</dbReference>
<dbReference type="EMBL" id="JAINUF010000003">
    <property type="protein sequence ID" value="KAJ8370808.1"/>
    <property type="molecule type" value="Genomic_DNA"/>
</dbReference>
<evidence type="ECO:0000256" key="6">
    <source>
        <dbReference type="ARBA" id="ARBA00022536"/>
    </source>
</evidence>
<protein>
    <recommendedName>
        <fullName evidence="17">Hyaluronidase</fullName>
        <ecNumber evidence="17">3.2.1.35</ecNumber>
    </recommendedName>
</protein>
<feature type="glycosylation site" description="N-linked (GlcNAc...) asparagine" evidence="15">
    <location>
        <position position="352"/>
    </location>
</feature>
<evidence type="ECO:0000256" key="17">
    <source>
        <dbReference type="RuleBase" id="RU610713"/>
    </source>
</evidence>
<dbReference type="GO" id="GO:0005975">
    <property type="term" value="P:carbohydrate metabolic process"/>
    <property type="evidence" value="ECO:0007669"/>
    <property type="project" value="UniProtKB-UniRule"/>
</dbReference>
<evidence type="ECO:0000256" key="3">
    <source>
        <dbReference type="ARBA" id="ARBA00004613"/>
    </source>
</evidence>
<dbReference type="GO" id="GO:0030214">
    <property type="term" value="P:hyaluronan catabolic process"/>
    <property type="evidence" value="ECO:0007669"/>
    <property type="project" value="TreeGrafter"/>
</dbReference>
<keyword evidence="10" id="KW-0325">Glycoprotein</keyword>
<feature type="disulfide bond" evidence="16">
    <location>
        <begin position="365"/>
        <end position="423"/>
    </location>
</feature>
<dbReference type="InterPro" id="IPR017853">
    <property type="entry name" value="GH"/>
</dbReference>
<keyword evidence="12 17" id="KW-0326">Glycosidase</keyword>
<dbReference type="InterPro" id="IPR013785">
    <property type="entry name" value="Aldolase_TIM"/>
</dbReference>
<dbReference type="FunFam" id="3.20.20.70:FF:000065">
    <property type="entry name" value="Hyaluronidase"/>
    <property type="match status" value="1"/>
</dbReference>
<evidence type="ECO:0000256" key="16">
    <source>
        <dbReference type="PIRSR" id="PIRSR038193-3"/>
    </source>
</evidence>
<evidence type="ECO:0000256" key="2">
    <source>
        <dbReference type="ARBA" id="ARBA00004371"/>
    </source>
</evidence>
<feature type="disulfide bond" evidence="16">
    <location>
        <begin position="206"/>
        <end position="222"/>
    </location>
</feature>
<comment type="similarity">
    <text evidence="4 13 17">Belongs to the glycosyl hydrolase 56 family.</text>
</comment>
<feature type="active site" description="Proton donor" evidence="14">
    <location>
        <position position="130"/>
    </location>
</feature>
<evidence type="ECO:0000256" key="10">
    <source>
        <dbReference type="ARBA" id="ARBA00023180"/>
    </source>
</evidence>
<keyword evidence="9 16" id="KW-1015">Disulfide bond</keyword>
<evidence type="ECO:0000256" key="11">
    <source>
        <dbReference type="ARBA" id="ARBA00023228"/>
    </source>
</evidence>
<evidence type="ECO:0000256" key="14">
    <source>
        <dbReference type="PIRSR" id="PIRSR038193-1"/>
    </source>
</evidence>
<accession>A0A9Q1FZS3</accession>